<gene>
    <name evidence="16" type="ORF">O0V09_05490</name>
</gene>
<dbReference type="InterPro" id="IPR037069">
    <property type="entry name" value="AcylCoA_DH/ox_N_sf"/>
</dbReference>
<dbReference type="NCBIfam" id="NF007000">
    <property type="entry name" value="PRK09463.1"/>
    <property type="match status" value="1"/>
</dbReference>
<evidence type="ECO:0000313" key="16">
    <source>
        <dbReference type="EMBL" id="MCZ0864642.1"/>
    </source>
</evidence>
<dbReference type="InterPro" id="IPR013786">
    <property type="entry name" value="AcylCoA_DH/ox_N"/>
</dbReference>
<keyword evidence="17" id="KW-1185">Reference proteome</keyword>
<comment type="cofactor">
    <cofactor evidence="1">
        <name>FAD</name>
        <dbReference type="ChEBI" id="CHEBI:57692"/>
    </cofactor>
</comment>
<proteinExistence type="inferred from homology"/>
<protein>
    <recommendedName>
        <fullName evidence="6">Acyl-coenzyme A dehydrogenase</fullName>
        <ecNumber evidence="4">1.3.8.7</ecNumber>
        <ecNumber evidence="5">1.3.8.8</ecNumber>
    </recommendedName>
</protein>
<keyword evidence="12" id="KW-1133">Transmembrane helix</keyword>
<keyword evidence="12" id="KW-0472">Membrane</keyword>
<evidence type="ECO:0000256" key="5">
    <source>
        <dbReference type="ARBA" id="ARBA00012040"/>
    </source>
</evidence>
<dbReference type="Proteomes" id="UP001069090">
    <property type="component" value="Unassembled WGS sequence"/>
</dbReference>
<evidence type="ECO:0000256" key="3">
    <source>
        <dbReference type="ARBA" id="ARBA00009347"/>
    </source>
</evidence>
<comment type="similarity">
    <text evidence="3">Belongs to the acyl-CoA dehydrogenase family.</text>
</comment>
<evidence type="ECO:0000313" key="17">
    <source>
        <dbReference type="Proteomes" id="UP001069090"/>
    </source>
</evidence>
<dbReference type="RefSeq" id="WP_258330793.1">
    <property type="nucleotide sequence ID" value="NZ_JAPTGG010000003.1"/>
</dbReference>
<dbReference type="InterPro" id="IPR009100">
    <property type="entry name" value="AcylCoA_DH/oxidase_NM_dom_sf"/>
</dbReference>
<evidence type="ECO:0000256" key="1">
    <source>
        <dbReference type="ARBA" id="ARBA00001974"/>
    </source>
</evidence>
<dbReference type="GO" id="GO:0070991">
    <property type="term" value="F:medium-chain fatty acyl-CoA dehydrogenase activity"/>
    <property type="evidence" value="ECO:0007669"/>
    <property type="project" value="UniProtKB-EC"/>
</dbReference>
<comment type="catalytic activity">
    <reaction evidence="10">
        <text>a medium-chain 2,3-saturated fatty acyl-CoA + oxidized [electron-transfer flavoprotein] + H(+) = a medium-chain (2E)-enoyl-CoA + reduced [electron-transfer flavoprotein]</text>
        <dbReference type="Rhea" id="RHEA:14477"/>
        <dbReference type="Rhea" id="RHEA-COMP:10685"/>
        <dbReference type="Rhea" id="RHEA-COMP:10686"/>
        <dbReference type="ChEBI" id="CHEBI:15378"/>
        <dbReference type="ChEBI" id="CHEBI:57692"/>
        <dbReference type="ChEBI" id="CHEBI:58307"/>
        <dbReference type="ChEBI" id="CHEBI:83723"/>
        <dbReference type="ChEBI" id="CHEBI:83726"/>
        <dbReference type="EC" id="1.3.8.7"/>
    </reaction>
</comment>
<keyword evidence="12" id="KW-0812">Transmembrane</keyword>
<keyword evidence="8" id="KW-0274">FAD</keyword>
<dbReference type="EC" id="1.3.8.7" evidence="4"/>
<accession>A0A9J6RJR2</accession>
<dbReference type="FunFam" id="1.20.140.10:FF:000009">
    <property type="entry name" value="Acyl-CoA dehydrogenase"/>
    <property type="match status" value="1"/>
</dbReference>
<evidence type="ECO:0000259" key="15">
    <source>
        <dbReference type="Pfam" id="PF09317"/>
    </source>
</evidence>
<name>A0A9J6RJR2_9GAMM</name>
<evidence type="ECO:0000259" key="13">
    <source>
        <dbReference type="Pfam" id="PF00441"/>
    </source>
</evidence>
<dbReference type="GO" id="GO:0050660">
    <property type="term" value="F:flavin adenine dinucleotide binding"/>
    <property type="evidence" value="ECO:0007669"/>
    <property type="project" value="InterPro"/>
</dbReference>
<dbReference type="InterPro" id="IPR046373">
    <property type="entry name" value="Acyl-CoA_Oxase/DH_mid-dom_sf"/>
</dbReference>
<dbReference type="AlphaFoldDB" id="A0A9J6RJR2"/>
<evidence type="ECO:0000256" key="4">
    <source>
        <dbReference type="ARBA" id="ARBA00012033"/>
    </source>
</evidence>
<dbReference type="Gene3D" id="1.20.140.10">
    <property type="entry name" value="Butyryl-CoA Dehydrogenase, subunit A, domain 3"/>
    <property type="match status" value="1"/>
</dbReference>
<evidence type="ECO:0000256" key="9">
    <source>
        <dbReference type="ARBA" id="ARBA00023002"/>
    </source>
</evidence>
<organism evidence="16 17">
    <name type="scientific">Dasania phycosphaerae</name>
    <dbReference type="NCBI Taxonomy" id="2950436"/>
    <lineage>
        <taxon>Bacteria</taxon>
        <taxon>Pseudomonadati</taxon>
        <taxon>Pseudomonadota</taxon>
        <taxon>Gammaproteobacteria</taxon>
        <taxon>Cellvibrionales</taxon>
        <taxon>Spongiibacteraceae</taxon>
        <taxon>Dasania</taxon>
    </lineage>
</organism>
<dbReference type="Pfam" id="PF09317">
    <property type="entry name" value="ACDH_C"/>
    <property type="match status" value="1"/>
</dbReference>
<dbReference type="GO" id="GO:0033539">
    <property type="term" value="P:fatty acid beta-oxidation using acyl-CoA dehydrogenase"/>
    <property type="evidence" value="ECO:0007669"/>
    <property type="project" value="InterPro"/>
</dbReference>
<dbReference type="InterPro" id="IPR015396">
    <property type="entry name" value="FadE_C"/>
</dbReference>
<evidence type="ECO:0000259" key="14">
    <source>
        <dbReference type="Pfam" id="PF02771"/>
    </source>
</evidence>
<dbReference type="SUPFAM" id="SSF47203">
    <property type="entry name" value="Acyl-CoA dehydrogenase C-terminal domain-like"/>
    <property type="match status" value="1"/>
</dbReference>
<evidence type="ECO:0000256" key="7">
    <source>
        <dbReference type="ARBA" id="ARBA00022630"/>
    </source>
</evidence>
<evidence type="ECO:0000256" key="12">
    <source>
        <dbReference type="SAM" id="Phobius"/>
    </source>
</evidence>
<dbReference type="FunFam" id="1.10.540.10:FF:000004">
    <property type="entry name" value="Acyl-CoA dehydrogenase"/>
    <property type="match status" value="1"/>
</dbReference>
<dbReference type="Pfam" id="PF00441">
    <property type="entry name" value="Acyl-CoA_dh_1"/>
    <property type="match status" value="1"/>
</dbReference>
<feature type="domain" description="Acyl-CoA dehydrogenase/oxidase N-terminal" evidence="14">
    <location>
        <begin position="141"/>
        <end position="235"/>
    </location>
</feature>
<evidence type="ECO:0000256" key="2">
    <source>
        <dbReference type="ARBA" id="ARBA00005005"/>
    </source>
</evidence>
<dbReference type="InterPro" id="IPR036250">
    <property type="entry name" value="AcylCo_DH-like_C"/>
</dbReference>
<dbReference type="SUPFAM" id="SSF56645">
    <property type="entry name" value="Acyl-CoA dehydrogenase NM domain-like"/>
    <property type="match status" value="1"/>
</dbReference>
<dbReference type="Gene3D" id="1.10.540.10">
    <property type="entry name" value="Acyl-CoA dehydrogenase/oxidase, N-terminal domain"/>
    <property type="match status" value="1"/>
</dbReference>
<dbReference type="PANTHER" id="PTHR48083:SF33">
    <property type="entry name" value="ACYL-COENZYME A DEHYDROGENASE"/>
    <property type="match status" value="1"/>
</dbReference>
<evidence type="ECO:0000256" key="11">
    <source>
        <dbReference type="ARBA" id="ARBA00049247"/>
    </source>
</evidence>
<feature type="domain" description="Acyl-CoA dehydrogenase C-terminal bacterial-type" evidence="15">
    <location>
        <begin position="518"/>
        <end position="804"/>
    </location>
</feature>
<keyword evidence="9" id="KW-0560">Oxidoreductase</keyword>
<comment type="pathway">
    <text evidence="2">Lipid metabolism; fatty acid beta-oxidation.</text>
</comment>
<dbReference type="EC" id="1.3.8.8" evidence="5"/>
<dbReference type="InterPro" id="IPR050741">
    <property type="entry name" value="Acyl-CoA_dehydrogenase"/>
</dbReference>
<feature type="domain" description="Acyl-CoA dehydrogenase/oxidase C-terminal" evidence="13">
    <location>
        <begin position="364"/>
        <end position="510"/>
    </location>
</feature>
<feature type="transmembrane region" description="Helical" evidence="12">
    <location>
        <begin position="44"/>
        <end position="63"/>
    </location>
</feature>
<keyword evidence="7" id="KW-0285">Flavoprotein</keyword>
<dbReference type="GO" id="GO:0005737">
    <property type="term" value="C:cytoplasm"/>
    <property type="evidence" value="ECO:0007669"/>
    <property type="project" value="TreeGrafter"/>
</dbReference>
<dbReference type="PANTHER" id="PTHR48083">
    <property type="entry name" value="MEDIUM-CHAIN SPECIFIC ACYL-COA DEHYDROGENASE, MITOCHONDRIAL-RELATED"/>
    <property type="match status" value="1"/>
</dbReference>
<evidence type="ECO:0000256" key="10">
    <source>
        <dbReference type="ARBA" id="ARBA00047882"/>
    </source>
</evidence>
<evidence type="ECO:0000256" key="8">
    <source>
        <dbReference type="ARBA" id="ARBA00022827"/>
    </source>
</evidence>
<dbReference type="NCBIfam" id="NF009586">
    <property type="entry name" value="PRK13026.1"/>
    <property type="match status" value="1"/>
</dbReference>
<dbReference type="EMBL" id="JAPTGG010000003">
    <property type="protein sequence ID" value="MCZ0864642.1"/>
    <property type="molecule type" value="Genomic_DNA"/>
</dbReference>
<dbReference type="InterPro" id="IPR009075">
    <property type="entry name" value="AcylCo_DH/oxidase_C"/>
</dbReference>
<comment type="caution">
    <text evidence="16">The sequence shown here is derived from an EMBL/GenBank/DDBJ whole genome shotgun (WGS) entry which is preliminary data.</text>
</comment>
<sequence length="812" mass="88997">MLLLLLFLGLILTLIYWGINRYLWIGFFVACALAYSLWWPQASWLGAAMLWLIAAAAVFILGLPQLRRQFISRPVFLWAGKILPELSSTEREALEAGTVGWDGELFSGDPDWQSFLDTPKPSLSSEEQAFIDGPTEQLCQMLDDWRITHEHKDLPAEVWTFIKEQGFLGMIIPKSYGGLGMSALAHSTVVMKISTRSITAAVTVMVPNSLGPAELLMVYGTDEQRQHYLPRLACGDDIPCFGLTSTQAGSDAGAIIDQGIVCKRSWQGQDDVLGLSLTWSKRYITLAPVATVLGLAFKAYDPDNLLGDEPELGVTCALIPTDLPGVNTGNRHWPLETPFMNGPTSGEDVFIPLDYIIGGSSGIGRGWSMLMNCLSVGRSVSLPALSTGAGKLACLTTGAYSRIREQFNSPIGYFEGVEEALAPIAALTYLMDSARVLTVSFVDNKEKPSVLSAVLKYHNTETMRRVVDHAMDIHGGRGIICGPRNYLANAYKSVPISITVEGANILTRNLMIFGQGSIRCHPYLLQEMQAIQNDNPELGLMDFDQALFAHLGHALRLKVRSVWLGLSCARFVFTPKNSVAATKPYFKQLTRLSADFAFVSDVTLALLGGELKFKERTSARLGDGLSYLYLASAILKRYHDDGCPAEDEPLMHWSMQYCIYQLQQALFATLANYPVKYLGGMLRFALFPYGRCYSLPSDSLDKQAAAILLSQSVSRDRLVAGVYRNEDPNDPVGRVENAFALTLAAAAASKKIKAAIKQGKLHPLNDTATLAQQAVAGEILSTEEAELYTQALAAVDDAIQVDDFEKDFFTKG</sequence>
<comment type="catalytic activity">
    <reaction evidence="11">
        <text>a long-chain 2,3-saturated fatty acyl-CoA + oxidized [electron-transfer flavoprotein] + H(+) = a long-chain (2E)-enoyl-CoA + reduced [electron-transfer flavoprotein]</text>
        <dbReference type="Rhea" id="RHEA:17721"/>
        <dbReference type="Rhea" id="RHEA-COMP:10685"/>
        <dbReference type="Rhea" id="RHEA-COMP:10686"/>
        <dbReference type="ChEBI" id="CHEBI:15378"/>
        <dbReference type="ChEBI" id="CHEBI:57692"/>
        <dbReference type="ChEBI" id="CHEBI:58307"/>
        <dbReference type="ChEBI" id="CHEBI:83721"/>
        <dbReference type="ChEBI" id="CHEBI:83727"/>
        <dbReference type="EC" id="1.3.8.8"/>
    </reaction>
</comment>
<dbReference type="Pfam" id="PF02771">
    <property type="entry name" value="Acyl-CoA_dh_N"/>
    <property type="match status" value="1"/>
</dbReference>
<evidence type="ECO:0000256" key="6">
    <source>
        <dbReference type="ARBA" id="ARBA00020144"/>
    </source>
</evidence>
<reference evidence="16 17" key="1">
    <citation type="submission" date="2022-12" db="EMBL/GenBank/DDBJ databases">
        <title>Dasania phycosphaerae sp. nov., isolated from particulate material of the south coast of Korea.</title>
        <authorList>
            <person name="Jiang Y."/>
        </authorList>
    </citation>
    <scope>NUCLEOTIDE SEQUENCE [LARGE SCALE GENOMIC DNA]</scope>
    <source>
        <strain evidence="16 17">GY-19</strain>
    </source>
</reference>
<dbReference type="GO" id="GO:0004466">
    <property type="term" value="F:long-chain fatty acyl-CoA dehydrogenase activity"/>
    <property type="evidence" value="ECO:0007669"/>
    <property type="project" value="UniProtKB-EC"/>
</dbReference>
<dbReference type="Gene3D" id="2.40.110.10">
    <property type="entry name" value="Butyryl-CoA Dehydrogenase, subunit A, domain 2"/>
    <property type="match status" value="1"/>
</dbReference>